<dbReference type="Proteomes" id="UP000281343">
    <property type="component" value="Unassembled WGS sequence"/>
</dbReference>
<comment type="caution">
    <text evidence="1">The sequence shown here is derived from an EMBL/GenBank/DDBJ whole genome shotgun (WGS) entry which is preliminary data.</text>
</comment>
<accession>A0A3L9Y341</accession>
<dbReference type="EMBL" id="RCNT01000012">
    <property type="protein sequence ID" value="RMA40743.1"/>
    <property type="molecule type" value="Genomic_DNA"/>
</dbReference>
<dbReference type="RefSeq" id="WP_121899536.1">
    <property type="nucleotide sequence ID" value="NZ_RCNT01000012.1"/>
</dbReference>
<organism evidence="1 2">
    <name type="scientific">Rhodophyticola porphyridii</name>
    <dbReference type="NCBI Taxonomy" id="1852017"/>
    <lineage>
        <taxon>Bacteria</taxon>
        <taxon>Pseudomonadati</taxon>
        <taxon>Pseudomonadota</taxon>
        <taxon>Alphaproteobacteria</taxon>
        <taxon>Rhodobacterales</taxon>
        <taxon>Roseobacteraceae</taxon>
        <taxon>Rhodophyticola</taxon>
    </lineage>
</organism>
<proteinExistence type="predicted"/>
<dbReference type="AlphaFoldDB" id="A0A3L9Y341"/>
<evidence type="ECO:0000313" key="1">
    <source>
        <dbReference type="EMBL" id="RMA40743.1"/>
    </source>
</evidence>
<keyword evidence="2" id="KW-1185">Reference proteome</keyword>
<reference evidence="1 2" key="1">
    <citation type="submission" date="2018-10" db="EMBL/GenBank/DDBJ databases">
        <authorList>
            <person name="Jung H.S."/>
            <person name="Jeon C.O."/>
        </authorList>
    </citation>
    <scope>NUCLEOTIDE SEQUENCE [LARGE SCALE GENOMIC DNA]</scope>
    <source>
        <strain evidence="1 2">MA-7-27</strain>
    </source>
</reference>
<evidence type="ECO:0000313" key="2">
    <source>
        <dbReference type="Proteomes" id="UP000281343"/>
    </source>
</evidence>
<dbReference type="PROSITE" id="PS51257">
    <property type="entry name" value="PROKAR_LIPOPROTEIN"/>
    <property type="match status" value="1"/>
</dbReference>
<name>A0A3L9Y341_9RHOB</name>
<dbReference type="OrthoDB" id="7773807at2"/>
<gene>
    <name evidence="1" type="ORF">D9R08_18120</name>
</gene>
<protein>
    <recommendedName>
        <fullName evidence="3">Lipoprotein</fullName>
    </recommendedName>
</protein>
<evidence type="ECO:0008006" key="3">
    <source>
        <dbReference type="Google" id="ProtNLM"/>
    </source>
</evidence>
<sequence length="148" mass="16567">MAFRLLITLTVILGLSACSTRLNPFNWFGNDREERVAVVETVAVTDPRPLVAQVISLNVDPHPGGAIVRAMGLPPRQGYWMADLVEVERGEGRIVYEFRVFEPPVATREGTQRSREILAGTELSNQDLQGIRTIVVQAQTNRRSVNRR</sequence>